<evidence type="ECO:0000259" key="5">
    <source>
        <dbReference type="PROSITE" id="PS50977"/>
    </source>
</evidence>
<dbReference type="EMBL" id="RJKE01000001">
    <property type="protein sequence ID" value="ROO84853.1"/>
    <property type="molecule type" value="Genomic_DNA"/>
</dbReference>
<keyword evidence="7" id="KW-1185">Reference proteome</keyword>
<dbReference type="Pfam" id="PF00440">
    <property type="entry name" value="TetR_N"/>
    <property type="match status" value="1"/>
</dbReference>
<keyword evidence="1" id="KW-0805">Transcription regulation</keyword>
<feature type="DNA-binding region" description="H-T-H motif" evidence="4">
    <location>
        <begin position="28"/>
        <end position="47"/>
    </location>
</feature>
<proteinExistence type="predicted"/>
<reference evidence="6 7" key="1">
    <citation type="submission" date="2018-11" db="EMBL/GenBank/DDBJ databases">
        <title>Sequencing the genomes of 1000 actinobacteria strains.</title>
        <authorList>
            <person name="Klenk H.-P."/>
        </authorList>
    </citation>
    <scope>NUCLEOTIDE SEQUENCE [LARGE SCALE GENOMIC DNA]</scope>
    <source>
        <strain evidence="6 7">DSM 44254</strain>
    </source>
</reference>
<gene>
    <name evidence="6" type="ORF">EDD29_2382</name>
</gene>
<dbReference type="InterPro" id="IPR009057">
    <property type="entry name" value="Homeodomain-like_sf"/>
</dbReference>
<keyword evidence="2 4" id="KW-0238">DNA-binding</keyword>
<dbReference type="AlphaFoldDB" id="A0A3N1CU69"/>
<protein>
    <submittedName>
        <fullName evidence="6">TetR family transcriptional regulator</fullName>
    </submittedName>
</protein>
<dbReference type="Proteomes" id="UP000272400">
    <property type="component" value="Unassembled WGS sequence"/>
</dbReference>
<evidence type="ECO:0000256" key="4">
    <source>
        <dbReference type="PROSITE-ProRule" id="PRU00335"/>
    </source>
</evidence>
<dbReference type="InterPro" id="IPR036271">
    <property type="entry name" value="Tet_transcr_reg_TetR-rel_C_sf"/>
</dbReference>
<dbReference type="SUPFAM" id="SSF46689">
    <property type="entry name" value="Homeodomain-like"/>
    <property type="match status" value="1"/>
</dbReference>
<evidence type="ECO:0000313" key="7">
    <source>
        <dbReference type="Proteomes" id="UP000272400"/>
    </source>
</evidence>
<evidence type="ECO:0000256" key="2">
    <source>
        <dbReference type="ARBA" id="ARBA00023125"/>
    </source>
</evidence>
<evidence type="ECO:0000313" key="6">
    <source>
        <dbReference type="EMBL" id="ROO84853.1"/>
    </source>
</evidence>
<dbReference type="InterPro" id="IPR001647">
    <property type="entry name" value="HTH_TetR"/>
</dbReference>
<feature type="domain" description="HTH tetR-type" evidence="5">
    <location>
        <begin position="5"/>
        <end position="65"/>
    </location>
</feature>
<evidence type="ECO:0000256" key="3">
    <source>
        <dbReference type="ARBA" id="ARBA00023163"/>
    </source>
</evidence>
<dbReference type="SUPFAM" id="SSF48498">
    <property type="entry name" value="Tetracyclin repressor-like, C-terminal domain"/>
    <property type="match status" value="1"/>
</dbReference>
<dbReference type="Pfam" id="PF13305">
    <property type="entry name" value="TetR_C_33"/>
    <property type="match status" value="1"/>
</dbReference>
<keyword evidence="3" id="KW-0804">Transcription</keyword>
<sequence>MARAGITLEGLTRAAADLADEVGFEHLTVSAVARRLGVKDPSLYAHIGSAHELKVRVALLALAELADRAAEALAGRAGKEALGAFANAYRDYAHAHPGRYAATRFDLDPETALASAAPRHSELSRSLLRGYDLPEPAQTDAIRFLGAALHGYITLELTGAFSHTQRPTASSWNWTLDALHTALSGTSGG</sequence>
<dbReference type="GO" id="GO:0003677">
    <property type="term" value="F:DNA binding"/>
    <property type="evidence" value="ECO:0007669"/>
    <property type="project" value="UniProtKB-UniRule"/>
</dbReference>
<comment type="caution">
    <text evidence="6">The sequence shown here is derived from an EMBL/GenBank/DDBJ whole genome shotgun (WGS) entry which is preliminary data.</text>
</comment>
<organism evidence="6 7">
    <name type="scientific">Actinocorallia herbida</name>
    <dbReference type="NCBI Taxonomy" id="58109"/>
    <lineage>
        <taxon>Bacteria</taxon>
        <taxon>Bacillati</taxon>
        <taxon>Actinomycetota</taxon>
        <taxon>Actinomycetes</taxon>
        <taxon>Streptosporangiales</taxon>
        <taxon>Thermomonosporaceae</taxon>
        <taxon>Actinocorallia</taxon>
    </lineage>
</organism>
<dbReference type="RefSeq" id="WP_123664420.1">
    <property type="nucleotide sequence ID" value="NZ_RJKE01000001.1"/>
</dbReference>
<accession>A0A3N1CU69</accession>
<evidence type="ECO:0000256" key="1">
    <source>
        <dbReference type="ARBA" id="ARBA00023015"/>
    </source>
</evidence>
<name>A0A3N1CU69_9ACTN</name>
<dbReference type="OrthoDB" id="71867at2"/>
<dbReference type="Gene3D" id="1.10.10.60">
    <property type="entry name" value="Homeodomain-like"/>
    <property type="match status" value="1"/>
</dbReference>
<dbReference type="PROSITE" id="PS50977">
    <property type="entry name" value="HTH_TETR_2"/>
    <property type="match status" value="1"/>
</dbReference>
<dbReference type="Gene3D" id="1.10.357.10">
    <property type="entry name" value="Tetracycline Repressor, domain 2"/>
    <property type="match status" value="1"/>
</dbReference>
<dbReference type="InterPro" id="IPR025996">
    <property type="entry name" value="MT1864/Rv1816-like_C"/>
</dbReference>